<proteinExistence type="predicted"/>
<gene>
    <name evidence="2" type="ORF">PAPYR_8453</name>
</gene>
<protein>
    <submittedName>
        <fullName evidence="2">Uncharacterized protein</fullName>
    </submittedName>
</protein>
<evidence type="ECO:0000313" key="3">
    <source>
        <dbReference type="Proteomes" id="UP001141327"/>
    </source>
</evidence>
<dbReference type="Proteomes" id="UP001141327">
    <property type="component" value="Unassembled WGS sequence"/>
</dbReference>
<reference evidence="2" key="1">
    <citation type="journal article" date="2022" name="bioRxiv">
        <title>Genomics of Preaxostyla Flagellates Illuminates Evolutionary Transitions and the Path Towards Mitochondrial Loss.</title>
        <authorList>
            <person name="Novak L.V.F."/>
            <person name="Treitli S.C."/>
            <person name="Pyrih J."/>
            <person name="Halakuc P."/>
            <person name="Pipaliya S.V."/>
            <person name="Vacek V."/>
            <person name="Brzon O."/>
            <person name="Soukal P."/>
            <person name="Eme L."/>
            <person name="Dacks J.B."/>
            <person name="Karnkowska A."/>
            <person name="Elias M."/>
            <person name="Hampl V."/>
        </authorList>
    </citation>
    <scope>NUCLEOTIDE SEQUENCE</scope>
    <source>
        <strain evidence="2">RCP-MX</strain>
    </source>
</reference>
<name>A0ABQ8UC29_9EUKA</name>
<feature type="transmembrane region" description="Helical" evidence="1">
    <location>
        <begin position="76"/>
        <end position="94"/>
    </location>
</feature>
<evidence type="ECO:0000313" key="2">
    <source>
        <dbReference type="EMBL" id="KAJ4456338.1"/>
    </source>
</evidence>
<accession>A0ABQ8UC29</accession>
<keyword evidence="3" id="KW-1185">Reference proteome</keyword>
<evidence type="ECO:0000256" key="1">
    <source>
        <dbReference type="SAM" id="Phobius"/>
    </source>
</evidence>
<comment type="caution">
    <text evidence="2">The sequence shown here is derived from an EMBL/GenBank/DDBJ whole genome shotgun (WGS) entry which is preliminary data.</text>
</comment>
<organism evidence="2 3">
    <name type="scientific">Paratrimastix pyriformis</name>
    <dbReference type="NCBI Taxonomy" id="342808"/>
    <lineage>
        <taxon>Eukaryota</taxon>
        <taxon>Metamonada</taxon>
        <taxon>Preaxostyla</taxon>
        <taxon>Paratrimastigidae</taxon>
        <taxon>Paratrimastix</taxon>
    </lineage>
</organism>
<dbReference type="EMBL" id="JAPMOS010000073">
    <property type="protein sequence ID" value="KAJ4456338.1"/>
    <property type="molecule type" value="Genomic_DNA"/>
</dbReference>
<keyword evidence="1" id="KW-1133">Transmembrane helix</keyword>
<keyword evidence="1" id="KW-0472">Membrane</keyword>
<keyword evidence="1" id="KW-0812">Transmembrane</keyword>
<sequence>MRGAKLQKVITIPFLGCGGQKCQTWVVWSHFSKYKPDESNRKGWSSRKLKRMKEESVQPEVIEHFFSLCSMRVSSFLLLAFGFLFTGGLCWRTLTLDTSFPAQGSTLSTGYTYTIHWNQTDCDDLAIMIYNIANPYLLIHTLATVDASAGQWQWQLTPDDIPVIPGFPPNPSSWYNIALSTTDFPFMWENSDDFHIQSN</sequence>